<evidence type="ECO:0000256" key="2">
    <source>
        <dbReference type="ARBA" id="ARBA00008537"/>
    </source>
</evidence>
<keyword evidence="3" id="KW-0813">Transport</keyword>
<evidence type="ECO:0000256" key="8">
    <source>
        <dbReference type="SAM" id="Phobius"/>
    </source>
</evidence>
<comment type="caution">
    <text evidence="10">The sequence shown here is derived from an EMBL/GenBank/DDBJ whole genome shotgun (WGS) entry which is preliminary data.</text>
</comment>
<keyword evidence="6 8" id="KW-1133">Transmembrane helix</keyword>
<feature type="transmembrane region" description="Helical" evidence="8">
    <location>
        <begin position="335"/>
        <end position="355"/>
    </location>
</feature>
<dbReference type="PANTHER" id="PTHR42718:SF9">
    <property type="entry name" value="MAJOR FACILITATOR SUPERFAMILY MULTIDRUG TRANSPORTER MFSC"/>
    <property type="match status" value="1"/>
</dbReference>
<dbReference type="InterPro" id="IPR004638">
    <property type="entry name" value="EmrB-like"/>
</dbReference>
<accession>A0ABW6S7Z4</accession>
<dbReference type="InterPro" id="IPR036259">
    <property type="entry name" value="MFS_trans_sf"/>
</dbReference>
<evidence type="ECO:0000256" key="1">
    <source>
        <dbReference type="ARBA" id="ARBA00004651"/>
    </source>
</evidence>
<feature type="transmembrane region" description="Helical" evidence="8">
    <location>
        <begin position="143"/>
        <end position="165"/>
    </location>
</feature>
<keyword evidence="7 8" id="KW-0472">Membrane</keyword>
<dbReference type="Gene3D" id="1.20.1720.10">
    <property type="entry name" value="Multidrug resistance protein D"/>
    <property type="match status" value="1"/>
</dbReference>
<dbReference type="SUPFAM" id="SSF103473">
    <property type="entry name" value="MFS general substrate transporter"/>
    <property type="match status" value="1"/>
</dbReference>
<evidence type="ECO:0000256" key="7">
    <source>
        <dbReference type="ARBA" id="ARBA00023136"/>
    </source>
</evidence>
<dbReference type="Proteomes" id="UP001601992">
    <property type="component" value="Unassembled WGS sequence"/>
</dbReference>
<feature type="transmembrane region" description="Helical" evidence="8">
    <location>
        <begin position="56"/>
        <end position="76"/>
    </location>
</feature>
<evidence type="ECO:0000313" key="11">
    <source>
        <dbReference type="Proteomes" id="UP001601992"/>
    </source>
</evidence>
<dbReference type="CDD" id="cd17321">
    <property type="entry name" value="MFS_MMR_MDR_like"/>
    <property type="match status" value="1"/>
</dbReference>
<evidence type="ECO:0000256" key="6">
    <source>
        <dbReference type="ARBA" id="ARBA00022989"/>
    </source>
</evidence>
<keyword evidence="5 8" id="KW-0812">Transmembrane</keyword>
<dbReference type="InterPro" id="IPR020846">
    <property type="entry name" value="MFS_dom"/>
</dbReference>
<feature type="transmembrane region" description="Helical" evidence="8">
    <location>
        <begin position="83"/>
        <end position="103"/>
    </location>
</feature>
<comment type="similarity">
    <text evidence="2">Belongs to the major facilitator superfamily. EmrB family.</text>
</comment>
<dbReference type="Gene3D" id="1.20.1250.20">
    <property type="entry name" value="MFS general substrate transporter like domains"/>
    <property type="match status" value="1"/>
</dbReference>
<evidence type="ECO:0000259" key="9">
    <source>
        <dbReference type="PROSITE" id="PS50850"/>
    </source>
</evidence>
<dbReference type="RefSeq" id="WP_063713025.1">
    <property type="nucleotide sequence ID" value="NZ_JBIAQY010000013.1"/>
</dbReference>
<gene>
    <name evidence="10" type="ORF">ACFYXQ_32050</name>
</gene>
<feature type="transmembrane region" description="Helical" evidence="8">
    <location>
        <begin position="202"/>
        <end position="224"/>
    </location>
</feature>
<evidence type="ECO:0000313" key="10">
    <source>
        <dbReference type="EMBL" id="MFF3572411.1"/>
    </source>
</evidence>
<feature type="domain" description="Major facilitator superfamily (MFS) profile" evidence="9">
    <location>
        <begin position="18"/>
        <end position="458"/>
    </location>
</feature>
<dbReference type="PANTHER" id="PTHR42718">
    <property type="entry name" value="MAJOR FACILITATOR SUPERFAMILY MULTIDRUG TRANSPORTER MFSC"/>
    <property type="match status" value="1"/>
</dbReference>
<proteinExistence type="inferred from homology"/>
<reference evidence="10 11" key="1">
    <citation type="submission" date="2024-10" db="EMBL/GenBank/DDBJ databases">
        <title>The Natural Products Discovery Center: Release of the First 8490 Sequenced Strains for Exploring Actinobacteria Biosynthetic Diversity.</title>
        <authorList>
            <person name="Kalkreuter E."/>
            <person name="Kautsar S.A."/>
            <person name="Yang D."/>
            <person name="Bader C.D."/>
            <person name="Teijaro C.N."/>
            <person name="Fluegel L."/>
            <person name="Davis C.M."/>
            <person name="Simpson J.R."/>
            <person name="Lauterbach L."/>
            <person name="Steele A.D."/>
            <person name="Gui C."/>
            <person name="Meng S."/>
            <person name="Li G."/>
            <person name="Viehrig K."/>
            <person name="Ye F."/>
            <person name="Su P."/>
            <person name="Kiefer A.F."/>
            <person name="Nichols A."/>
            <person name="Cepeda A.J."/>
            <person name="Yan W."/>
            <person name="Fan B."/>
            <person name="Jiang Y."/>
            <person name="Adhikari A."/>
            <person name="Zheng C.-J."/>
            <person name="Schuster L."/>
            <person name="Cowan T.M."/>
            <person name="Smanski M.J."/>
            <person name="Chevrette M.G."/>
            <person name="De Carvalho L.P.S."/>
            <person name="Shen B."/>
        </authorList>
    </citation>
    <scope>NUCLEOTIDE SEQUENCE [LARGE SCALE GENOMIC DNA]</scope>
    <source>
        <strain evidence="10 11">NPDC002593</strain>
    </source>
</reference>
<name>A0ABW6S7Z4_9NOCA</name>
<protein>
    <submittedName>
        <fullName evidence="10">MFS transporter</fullName>
    </submittedName>
</protein>
<feature type="transmembrane region" description="Helical" evidence="8">
    <location>
        <begin position="230"/>
        <end position="251"/>
    </location>
</feature>
<feature type="transmembrane region" description="Helical" evidence="8">
    <location>
        <begin position="426"/>
        <end position="448"/>
    </location>
</feature>
<dbReference type="InterPro" id="IPR011701">
    <property type="entry name" value="MFS"/>
</dbReference>
<evidence type="ECO:0000256" key="3">
    <source>
        <dbReference type="ARBA" id="ARBA00022448"/>
    </source>
</evidence>
<dbReference type="Pfam" id="PF07690">
    <property type="entry name" value="MFS_1"/>
    <property type="match status" value="1"/>
</dbReference>
<feature type="transmembrane region" description="Helical" evidence="8">
    <location>
        <begin position="361"/>
        <end position="387"/>
    </location>
</feature>
<keyword evidence="4" id="KW-1003">Cell membrane</keyword>
<keyword evidence="11" id="KW-1185">Reference proteome</keyword>
<feature type="transmembrane region" description="Helical" evidence="8">
    <location>
        <begin position="399"/>
        <end position="420"/>
    </location>
</feature>
<dbReference type="EMBL" id="JBIAQY010000013">
    <property type="protein sequence ID" value="MFF3572411.1"/>
    <property type="molecule type" value="Genomic_DNA"/>
</dbReference>
<dbReference type="NCBIfam" id="TIGR00711">
    <property type="entry name" value="efflux_EmrB"/>
    <property type="match status" value="1"/>
</dbReference>
<feature type="transmembrane region" description="Helical" evidence="8">
    <location>
        <begin position="271"/>
        <end position="296"/>
    </location>
</feature>
<evidence type="ECO:0000256" key="5">
    <source>
        <dbReference type="ARBA" id="ARBA00022692"/>
    </source>
</evidence>
<feature type="transmembrane region" description="Helical" evidence="8">
    <location>
        <begin position="109"/>
        <end position="131"/>
    </location>
</feature>
<sequence>MNTAPASTSTRTLGARLGLAAICLGFGMVTLDATIVNVALGPIVSDLGGSLSAAQWIVNGYTLAFAALLLSAGALCDRVGARAGYLIGLGVFALGSAVCSAAGSMEVLVAARIVQGAGAAWLMPCSLALIAHTFPDPRERGRALAVWGGVSGIGLASGPILGGVLTETIDWRAIFLVNIPVAAITAWLLGRRVAETRRHRHRLDGIGQTLAITTLATLTGGFILAGQDGWLADAPLILFGAGVVSAVAFGVSQSRVRHPMVDPILFRRRTFPVAIAIGAIFNFCLYGMLFCLAIDLHDSHHLGPFATGIAMLPMTIIIGLTAFRAARVVARIGEWRAITAGLLCAAIGALLVALLPTRAPVWALVLCTLPIGLTSLAMPSMTAAALFGVPADRVGLASGVLNTARQTGGAFGVAVLGALLNVTGMVSLHVAFGAVLVTYLFGVSLSIIGRRMRDRTTP</sequence>
<evidence type="ECO:0000256" key="4">
    <source>
        <dbReference type="ARBA" id="ARBA00022475"/>
    </source>
</evidence>
<feature type="transmembrane region" description="Helical" evidence="8">
    <location>
        <begin position="17"/>
        <end position="44"/>
    </location>
</feature>
<dbReference type="PROSITE" id="PS50850">
    <property type="entry name" value="MFS"/>
    <property type="match status" value="1"/>
</dbReference>
<feature type="transmembrane region" description="Helical" evidence="8">
    <location>
        <begin position="302"/>
        <end position="323"/>
    </location>
</feature>
<organism evidence="10 11">
    <name type="scientific">Nocardia jiangxiensis</name>
    <dbReference type="NCBI Taxonomy" id="282685"/>
    <lineage>
        <taxon>Bacteria</taxon>
        <taxon>Bacillati</taxon>
        <taxon>Actinomycetota</taxon>
        <taxon>Actinomycetes</taxon>
        <taxon>Mycobacteriales</taxon>
        <taxon>Nocardiaceae</taxon>
        <taxon>Nocardia</taxon>
    </lineage>
</organism>
<comment type="subcellular location">
    <subcellularLocation>
        <location evidence="1">Cell membrane</location>
        <topology evidence="1">Multi-pass membrane protein</topology>
    </subcellularLocation>
</comment>
<feature type="transmembrane region" description="Helical" evidence="8">
    <location>
        <begin position="171"/>
        <end position="190"/>
    </location>
</feature>